<name>A0ABW4L263_9BURK</name>
<reference evidence="3" key="1">
    <citation type="journal article" date="2019" name="Int. J. Syst. Evol. Microbiol.">
        <title>The Global Catalogue of Microorganisms (GCM) 10K type strain sequencing project: providing services to taxonomists for standard genome sequencing and annotation.</title>
        <authorList>
            <consortium name="The Broad Institute Genomics Platform"/>
            <consortium name="The Broad Institute Genome Sequencing Center for Infectious Disease"/>
            <person name="Wu L."/>
            <person name="Ma J."/>
        </authorList>
    </citation>
    <scope>NUCLEOTIDE SEQUENCE [LARGE SCALE GENOMIC DNA]</scope>
    <source>
        <strain evidence="3">LMG 29247</strain>
    </source>
</reference>
<dbReference type="PANTHER" id="PTHR34957">
    <property type="entry name" value="NUCLEAR TRANSPORT FACTOR 2 (NTF2) FAMILY PROTEIN"/>
    <property type="match status" value="1"/>
</dbReference>
<dbReference type="EMBL" id="JBHUEJ010000045">
    <property type="protein sequence ID" value="MFD1712648.1"/>
    <property type="molecule type" value="Genomic_DNA"/>
</dbReference>
<organism evidence="2 3">
    <name type="scientific">Ottowia flava</name>
    <dbReference type="NCBI Taxonomy" id="2675430"/>
    <lineage>
        <taxon>Bacteria</taxon>
        <taxon>Pseudomonadati</taxon>
        <taxon>Pseudomonadota</taxon>
        <taxon>Betaproteobacteria</taxon>
        <taxon>Burkholderiales</taxon>
        <taxon>Comamonadaceae</taxon>
        <taxon>Ottowia</taxon>
    </lineage>
</organism>
<dbReference type="Gene3D" id="3.10.450.50">
    <property type="match status" value="1"/>
</dbReference>
<dbReference type="Proteomes" id="UP001597304">
    <property type="component" value="Unassembled WGS sequence"/>
</dbReference>
<keyword evidence="3" id="KW-1185">Reference proteome</keyword>
<evidence type="ECO:0000259" key="1">
    <source>
        <dbReference type="Pfam" id="PF13474"/>
    </source>
</evidence>
<comment type="caution">
    <text evidence="2">The sequence shown here is derived from an EMBL/GenBank/DDBJ whole genome shotgun (WGS) entry which is preliminary data.</text>
</comment>
<sequence length="148" mass="16017">MPKSRYRAAALGGTADEVEAAFYEALQQGNLDQLMACWADEDDIVCVHPGGPRLVGAAAIRAAFESLLTGGRLAVTPERVRRIETLGAAVHNVLERIDLHTDEGPQRAWVVATNVYLKTAQGWRMVAHHASPGRSEKAEVTVPGQLLH</sequence>
<dbReference type="InterPro" id="IPR037401">
    <property type="entry name" value="SnoaL-like"/>
</dbReference>
<evidence type="ECO:0000313" key="2">
    <source>
        <dbReference type="EMBL" id="MFD1712648.1"/>
    </source>
</evidence>
<dbReference type="PANTHER" id="PTHR34957:SF1">
    <property type="entry name" value="NUCLEAR TRANSPORT FACTOR 2 (NTF2) FAMILY PROTEIN"/>
    <property type="match status" value="1"/>
</dbReference>
<dbReference type="RefSeq" id="WP_147913625.1">
    <property type="nucleotide sequence ID" value="NZ_JBHUEJ010000045.1"/>
</dbReference>
<dbReference type="SUPFAM" id="SSF54427">
    <property type="entry name" value="NTF2-like"/>
    <property type="match status" value="1"/>
</dbReference>
<protein>
    <submittedName>
        <fullName evidence="2">YybH family protein</fullName>
    </submittedName>
</protein>
<dbReference type="InterPro" id="IPR032710">
    <property type="entry name" value="NTF2-like_dom_sf"/>
</dbReference>
<evidence type="ECO:0000313" key="3">
    <source>
        <dbReference type="Proteomes" id="UP001597304"/>
    </source>
</evidence>
<proteinExistence type="predicted"/>
<feature type="domain" description="SnoaL-like" evidence="1">
    <location>
        <begin position="20"/>
        <end position="132"/>
    </location>
</feature>
<gene>
    <name evidence="2" type="ORF">ACFSF0_18785</name>
</gene>
<dbReference type="Pfam" id="PF13474">
    <property type="entry name" value="SnoaL_3"/>
    <property type="match status" value="1"/>
</dbReference>
<accession>A0ABW4L263</accession>